<reference evidence="4" key="1">
    <citation type="journal article" date="2015" name="PLoS Genet.">
        <title>Genome Sequence and Transcriptome Analyses of Chrysochromulina tobin: Metabolic Tools for Enhanced Algal Fitness in the Prominent Order Prymnesiales (Haptophyceae).</title>
        <authorList>
            <person name="Hovde B.T."/>
            <person name="Deodato C.R."/>
            <person name="Hunsperger H.M."/>
            <person name="Ryken S.A."/>
            <person name="Yost W."/>
            <person name="Jha R.K."/>
            <person name="Patterson J."/>
            <person name="Monnat R.J. Jr."/>
            <person name="Barlow S.B."/>
            <person name="Starkenburg S.R."/>
            <person name="Cattolico R.A."/>
        </authorList>
    </citation>
    <scope>NUCLEOTIDE SEQUENCE</scope>
    <source>
        <strain evidence="4">CCMP291</strain>
    </source>
</reference>
<dbReference type="Pfam" id="PF09335">
    <property type="entry name" value="VTT_dom"/>
    <property type="match status" value="1"/>
</dbReference>
<feature type="transmembrane region" description="Helical" evidence="1">
    <location>
        <begin position="12"/>
        <end position="42"/>
    </location>
</feature>
<keyword evidence="1" id="KW-1133">Transmembrane helix</keyword>
<accession>A0A0M0K362</accession>
<keyword evidence="1" id="KW-0812">Transmembrane</keyword>
<feature type="transmembrane region" description="Helical" evidence="1">
    <location>
        <begin position="166"/>
        <end position="186"/>
    </location>
</feature>
<proteinExistence type="predicted"/>
<name>A0A0M0K362_9EUKA</name>
<dbReference type="PANTHER" id="PTHR46826">
    <property type="match status" value="1"/>
</dbReference>
<feature type="transmembrane region" description="Helical" evidence="1">
    <location>
        <begin position="90"/>
        <end position="108"/>
    </location>
</feature>
<evidence type="ECO:0000256" key="1">
    <source>
        <dbReference type="SAM" id="Phobius"/>
    </source>
</evidence>
<dbReference type="EMBL" id="JWZX01001675">
    <property type="protein sequence ID" value="KOO32828.1"/>
    <property type="molecule type" value="Genomic_DNA"/>
</dbReference>
<dbReference type="AlphaFoldDB" id="A0A0M0K362"/>
<protein>
    <recommendedName>
        <fullName evidence="2">VTT domain-containing protein</fullName>
    </recommendedName>
</protein>
<sequence length="199" mass="20173">MIEYFQGLGTEGYFAFAAATIFLQVVPVAAAFILTVSAGAIFGAVKGTATVLTCSTMSATISFFLARNLGRAGLLEATKESKQFQALDKAFGSAGFGTSLTLITLLRLSPVLPFAWANYVFGLSPVPAAAFSVGTLLGSFPAVAAYVSAGSVGADVVINGADFDPVLLGVGVAATLGAITFAGKIATDALKDLDVDLDA</sequence>
<dbReference type="InterPro" id="IPR032816">
    <property type="entry name" value="VTT_dom"/>
</dbReference>
<evidence type="ECO:0000313" key="4">
    <source>
        <dbReference type="Proteomes" id="UP000037460"/>
    </source>
</evidence>
<comment type="caution">
    <text evidence="3">The sequence shown here is derived from an EMBL/GenBank/DDBJ whole genome shotgun (WGS) entry which is preliminary data.</text>
</comment>
<keyword evidence="1" id="KW-0472">Membrane</keyword>
<evidence type="ECO:0000259" key="2">
    <source>
        <dbReference type="Pfam" id="PF09335"/>
    </source>
</evidence>
<dbReference type="OrthoDB" id="166803at2759"/>
<evidence type="ECO:0000313" key="3">
    <source>
        <dbReference type="EMBL" id="KOO32828.1"/>
    </source>
</evidence>
<dbReference type="Proteomes" id="UP000037460">
    <property type="component" value="Unassembled WGS sequence"/>
</dbReference>
<gene>
    <name evidence="3" type="ORF">Ctob_009289</name>
</gene>
<feature type="transmembrane region" description="Helical" evidence="1">
    <location>
        <begin position="128"/>
        <end position="154"/>
    </location>
</feature>
<feature type="transmembrane region" description="Helical" evidence="1">
    <location>
        <begin position="48"/>
        <end position="69"/>
    </location>
</feature>
<dbReference type="InterPro" id="IPR053240">
    <property type="entry name" value="VTT_domain"/>
</dbReference>
<feature type="domain" description="VTT" evidence="2">
    <location>
        <begin position="32"/>
        <end position="151"/>
    </location>
</feature>
<keyword evidence="4" id="KW-1185">Reference proteome</keyword>
<dbReference type="PANTHER" id="PTHR46826:SF1">
    <property type="entry name" value="TVP38_TMEM64 FAMILY MEMBRANE PROTEIN YDJX"/>
    <property type="match status" value="1"/>
</dbReference>
<organism evidence="3 4">
    <name type="scientific">Chrysochromulina tobinii</name>
    <dbReference type="NCBI Taxonomy" id="1460289"/>
    <lineage>
        <taxon>Eukaryota</taxon>
        <taxon>Haptista</taxon>
        <taxon>Haptophyta</taxon>
        <taxon>Prymnesiophyceae</taxon>
        <taxon>Prymnesiales</taxon>
        <taxon>Chrysochromulinaceae</taxon>
        <taxon>Chrysochromulina</taxon>
    </lineage>
</organism>